<sequence>MNLLSKLPRLPLGSRKRVRASDTTKDRYARLPLLRLLCFAQPWRSKEAYDPPVAAVNFRSLLDRPAPVEFSMAEVEKMIVDLA</sequence>
<evidence type="ECO:0000313" key="1">
    <source>
        <dbReference type="EMBL" id="KZV84282.1"/>
    </source>
</evidence>
<name>A0A165DDE9_EXIGL</name>
<reference evidence="1 2" key="1">
    <citation type="journal article" date="2016" name="Mol. Biol. Evol.">
        <title>Comparative Genomics of Early-Diverging Mushroom-Forming Fungi Provides Insights into the Origins of Lignocellulose Decay Capabilities.</title>
        <authorList>
            <person name="Nagy L.G."/>
            <person name="Riley R."/>
            <person name="Tritt A."/>
            <person name="Adam C."/>
            <person name="Daum C."/>
            <person name="Floudas D."/>
            <person name="Sun H."/>
            <person name="Yadav J.S."/>
            <person name="Pangilinan J."/>
            <person name="Larsson K.H."/>
            <person name="Matsuura K."/>
            <person name="Barry K."/>
            <person name="Labutti K."/>
            <person name="Kuo R."/>
            <person name="Ohm R.A."/>
            <person name="Bhattacharya S.S."/>
            <person name="Shirouzu T."/>
            <person name="Yoshinaga Y."/>
            <person name="Martin F.M."/>
            <person name="Grigoriev I.V."/>
            <person name="Hibbett D.S."/>
        </authorList>
    </citation>
    <scope>NUCLEOTIDE SEQUENCE [LARGE SCALE GENOMIC DNA]</scope>
    <source>
        <strain evidence="1 2">HHB12029</strain>
    </source>
</reference>
<dbReference type="AlphaFoldDB" id="A0A165DDE9"/>
<protein>
    <submittedName>
        <fullName evidence="1">Uncharacterized protein</fullName>
    </submittedName>
</protein>
<keyword evidence="2" id="KW-1185">Reference proteome</keyword>
<dbReference type="Proteomes" id="UP000077266">
    <property type="component" value="Unassembled WGS sequence"/>
</dbReference>
<organism evidence="1 2">
    <name type="scientific">Exidia glandulosa HHB12029</name>
    <dbReference type="NCBI Taxonomy" id="1314781"/>
    <lineage>
        <taxon>Eukaryota</taxon>
        <taxon>Fungi</taxon>
        <taxon>Dikarya</taxon>
        <taxon>Basidiomycota</taxon>
        <taxon>Agaricomycotina</taxon>
        <taxon>Agaricomycetes</taxon>
        <taxon>Auriculariales</taxon>
        <taxon>Exidiaceae</taxon>
        <taxon>Exidia</taxon>
    </lineage>
</organism>
<accession>A0A165DDE9</accession>
<proteinExistence type="predicted"/>
<gene>
    <name evidence="1" type="ORF">EXIGLDRAFT_727440</name>
</gene>
<dbReference type="EMBL" id="KV426232">
    <property type="protein sequence ID" value="KZV84282.1"/>
    <property type="molecule type" value="Genomic_DNA"/>
</dbReference>
<dbReference type="InParanoid" id="A0A165DDE9"/>
<evidence type="ECO:0000313" key="2">
    <source>
        <dbReference type="Proteomes" id="UP000077266"/>
    </source>
</evidence>